<evidence type="ECO:0000259" key="15">
    <source>
        <dbReference type="Pfam" id="PF00394"/>
    </source>
</evidence>
<sequence>MWSGKRDHAGFVQILSLLLLYFLFDCTASNQYHWVVKEATYTRLCSSKKILTVNGKFPGPVLRAHKGDTVYVNVHNEGSHNITIHWHGVRQPRNPWSDGPEYITQCPIQFGDNFTQKVIFSDEEGTIWWHAHSDWSRATVHGAIIVYPKRGASYPFPKPDHEEVPIILGQWWKSDVMAVFEEFVRNGGDPNVSDAHTINGQPGDLYPCSSPDTFTLVVDQNKAYLLRIVNAAMNSILFFSVAQHNLTVVGVDGSYTKPVARDYVTISPGQTMDALLLTNQQVGQYYMAARAYSSSTVITFDNTTTTAILRYNGNSAPFSTPVFPYLPYYNDTNSAFNFFDSLRSLANKDQPIDVPLNITRRILTTISVNTLPCPNNSCAGPNGTRLSASMNNISFVTPRTVDILEAYHYHIHGVYKKGFPNSPPPVFNFTGETLPFLVQIPNRATKVKVIKYGANVEIVFQGTIVTAPIDHPMHLHGYSFFIVGRGPGNFDENEDPLNYNLVDPPLRNTATVPISGWTAIRFKADNPGVERGRRWRRQRWINGFAVLFETRLRSWLRRPVRGGRRSCDGFMIMQEARLAANFQDPEDPDVRDPKSILSLPHEE</sequence>
<evidence type="ECO:0000256" key="14">
    <source>
        <dbReference type="SAM" id="MobiDB-lite"/>
    </source>
</evidence>
<dbReference type="NCBIfam" id="TIGR03389">
    <property type="entry name" value="laccase"/>
    <property type="match status" value="1"/>
</dbReference>
<feature type="domain" description="Plastocyanin-like" evidence="15">
    <location>
        <begin position="162"/>
        <end position="314"/>
    </location>
</feature>
<dbReference type="OrthoDB" id="2121828at2759"/>
<feature type="domain" description="Plastocyanin-like" evidence="16">
    <location>
        <begin position="420"/>
        <end position="529"/>
    </location>
</feature>
<evidence type="ECO:0000256" key="12">
    <source>
        <dbReference type="ARBA" id="ARBA00023185"/>
    </source>
</evidence>
<organism evidence="18 19">
    <name type="scientific">Pyrus ussuriensis x Pyrus communis</name>
    <dbReference type="NCBI Taxonomy" id="2448454"/>
    <lineage>
        <taxon>Eukaryota</taxon>
        <taxon>Viridiplantae</taxon>
        <taxon>Streptophyta</taxon>
        <taxon>Embryophyta</taxon>
        <taxon>Tracheophyta</taxon>
        <taxon>Spermatophyta</taxon>
        <taxon>Magnoliopsida</taxon>
        <taxon>eudicotyledons</taxon>
        <taxon>Gunneridae</taxon>
        <taxon>Pentapetalae</taxon>
        <taxon>rosids</taxon>
        <taxon>fabids</taxon>
        <taxon>Rosales</taxon>
        <taxon>Rosaceae</taxon>
        <taxon>Amygdaloideae</taxon>
        <taxon>Maleae</taxon>
        <taxon>Pyrus</taxon>
    </lineage>
</organism>
<dbReference type="EC" id="1.10.3.2" evidence="4 13"/>
<comment type="function">
    <text evidence="13">Lignin degradation and detoxification of lignin-derived products.</text>
</comment>
<evidence type="ECO:0000256" key="9">
    <source>
        <dbReference type="ARBA" id="ARBA00023002"/>
    </source>
</evidence>
<keyword evidence="8 13" id="KW-0677">Repeat</keyword>
<dbReference type="PANTHER" id="PTHR11709">
    <property type="entry name" value="MULTI-COPPER OXIDASE"/>
    <property type="match status" value="1"/>
</dbReference>
<evidence type="ECO:0000313" key="19">
    <source>
        <dbReference type="Proteomes" id="UP000327157"/>
    </source>
</evidence>
<dbReference type="InterPro" id="IPR034285">
    <property type="entry name" value="CuRO_2_LCC"/>
</dbReference>
<feature type="compositionally biased region" description="Basic and acidic residues" evidence="14">
    <location>
        <begin position="588"/>
        <end position="603"/>
    </location>
</feature>
<dbReference type="Pfam" id="PF00394">
    <property type="entry name" value="Cu-oxidase"/>
    <property type="match status" value="1"/>
</dbReference>
<dbReference type="GO" id="GO:0005507">
    <property type="term" value="F:copper ion binding"/>
    <property type="evidence" value="ECO:0007669"/>
    <property type="project" value="InterPro"/>
</dbReference>
<evidence type="ECO:0000256" key="5">
    <source>
        <dbReference type="ARBA" id="ARBA00022523"/>
    </source>
</evidence>
<keyword evidence="11" id="KW-0325">Glycoprotein</keyword>
<evidence type="ECO:0000256" key="6">
    <source>
        <dbReference type="ARBA" id="ARBA00022525"/>
    </source>
</evidence>
<dbReference type="EMBL" id="SMOL01000695">
    <property type="protein sequence ID" value="KAB2603442.1"/>
    <property type="molecule type" value="Genomic_DNA"/>
</dbReference>
<evidence type="ECO:0000256" key="1">
    <source>
        <dbReference type="ARBA" id="ARBA00000349"/>
    </source>
</evidence>
<evidence type="ECO:0000259" key="17">
    <source>
        <dbReference type="Pfam" id="PF07732"/>
    </source>
</evidence>
<comment type="caution">
    <text evidence="18">The sequence shown here is derived from an EMBL/GenBank/DDBJ whole genome shotgun (WGS) entry which is preliminary data.</text>
</comment>
<dbReference type="Proteomes" id="UP000327157">
    <property type="component" value="Chromosome 10"/>
</dbReference>
<dbReference type="Pfam" id="PF07731">
    <property type="entry name" value="Cu-oxidase_2"/>
    <property type="match status" value="1"/>
</dbReference>
<keyword evidence="12 13" id="KW-0439">Lignin degradation</keyword>
<keyword evidence="19" id="KW-1185">Reference proteome</keyword>
<proteinExistence type="inferred from homology"/>
<keyword evidence="9 13" id="KW-0560">Oxidoreductase</keyword>
<comment type="catalytic activity">
    <reaction evidence="1 13">
        <text>4 hydroquinone + O2 = 4 benzosemiquinone + 2 H2O</text>
        <dbReference type="Rhea" id="RHEA:11276"/>
        <dbReference type="ChEBI" id="CHEBI:15377"/>
        <dbReference type="ChEBI" id="CHEBI:15379"/>
        <dbReference type="ChEBI" id="CHEBI:17594"/>
        <dbReference type="ChEBI" id="CHEBI:17977"/>
        <dbReference type="EC" id="1.10.3.2"/>
    </reaction>
</comment>
<dbReference type="InterPro" id="IPR045087">
    <property type="entry name" value="Cu-oxidase_fam"/>
</dbReference>
<dbReference type="InterPro" id="IPR011706">
    <property type="entry name" value="Cu-oxidase_C"/>
</dbReference>
<comment type="similarity">
    <text evidence="3 13">Belongs to the multicopper oxidase family.</text>
</comment>
<evidence type="ECO:0000256" key="4">
    <source>
        <dbReference type="ARBA" id="ARBA00012297"/>
    </source>
</evidence>
<dbReference type="GO" id="GO:0052716">
    <property type="term" value="F:hydroquinone:oxygen oxidoreductase activity"/>
    <property type="evidence" value="ECO:0007669"/>
    <property type="project" value="UniProtKB-EC"/>
</dbReference>
<dbReference type="CDD" id="cd13875">
    <property type="entry name" value="CuRO_2_LCC_plant"/>
    <property type="match status" value="1"/>
</dbReference>
<feature type="chain" id="PRO_5024503499" description="Laccase" evidence="13">
    <location>
        <begin position="30"/>
        <end position="603"/>
    </location>
</feature>
<feature type="region of interest" description="Disordered" evidence="14">
    <location>
        <begin position="583"/>
        <end position="603"/>
    </location>
</feature>
<keyword evidence="5 13" id="KW-0052">Apoplast</keyword>
<dbReference type="SUPFAM" id="SSF49503">
    <property type="entry name" value="Cupredoxins"/>
    <property type="match status" value="3"/>
</dbReference>
<reference evidence="18 19" key="3">
    <citation type="submission" date="2019-11" db="EMBL/GenBank/DDBJ databases">
        <title>A de novo genome assembly of a pear dwarfing rootstock.</title>
        <authorList>
            <person name="Wang F."/>
            <person name="Wang J."/>
            <person name="Li S."/>
            <person name="Zhang Y."/>
            <person name="Fang M."/>
            <person name="Ma L."/>
            <person name="Zhao Y."/>
            <person name="Jiang S."/>
        </authorList>
    </citation>
    <scope>NUCLEOTIDE SEQUENCE [LARGE SCALE GENOMIC DNA]</scope>
    <source>
        <strain evidence="18">S2</strain>
        <tissue evidence="18">Leaf</tissue>
    </source>
</reference>
<accession>A0A5N5FQB7</accession>
<dbReference type="InterPro" id="IPR017761">
    <property type="entry name" value="Laccase"/>
</dbReference>
<dbReference type="Gene3D" id="2.60.40.420">
    <property type="entry name" value="Cupredoxins - blue copper proteins"/>
    <property type="match status" value="3"/>
</dbReference>
<dbReference type="InterPro" id="IPR008972">
    <property type="entry name" value="Cupredoxin"/>
</dbReference>
<keyword evidence="7 13" id="KW-0479">Metal-binding</keyword>
<evidence type="ECO:0000256" key="3">
    <source>
        <dbReference type="ARBA" id="ARBA00010609"/>
    </source>
</evidence>
<dbReference type="CDD" id="cd13849">
    <property type="entry name" value="CuRO_1_LCC_plant"/>
    <property type="match status" value="1"/>
</dbReference>
<evidence type="ECO:0000256" key="10">
    <source>
        <dbReference type="ARBA" id="ARBA00023008"/>
    </source>
</evidence>
<comment type="subcellular location">
    <subcellularLocation>
        <location evidence="2 13">Secreted</location>
        <location evidence="2 13">Extracellular space</location>
        <location evidence="2 13">Apoplast</location>
    </subcellularLocation>
</comment>
<name>A0A5N5FQB7_9ROSA</name>
<protein>
    <recommendedName>
        <fullName evidence="4 13">Laccase</fullName>
        <ecNumber evidence="4 13">1.10.3.2</ecNumber>
    </recommendedName>
    <alternativeName>
        <fullName evidence="13">Benzenediol:oxygen oxidoreductase</fullName>
    </alternativeName>
    <alternativeName>
        <fullName evidence="13">Diphenol oxidase</fullName>
    </alternativeName>
    <alternativeName>
        <fullName evidence="13">Urishiol oxidase</fullName>
    </alternativeName>
</protein>
<reference evidence="18 19" key="1">
    <citation type="submission" date="2019-09" db="EMBL/GenBank/DDBJ databases">
        <authorList>
            <person name="Ou C."/>
        </authorList>
    </citation>
    <scope>NUCLEOTIDE SEQUENCE [LARGE SCALE GENOMIC DNA]</scope>
    <source>
        <strain evidence="18">S2</strain>
        <tissue evidence="18">Leaf</tissue>
    </source>
</reference>
<evidence type="ECO:0000256" key="8">
    <source>
        <dbReference type="ARBA" id="ARBA00022737"/>
    </source>
</evidence>
<evidence type="ECO:0000259" key="16">
    <source>
        <dbReference type="Pfam" id="PF07731"/>
    </source>
</evidence>
<evidence type="ECO:0000256" key="7">
    <source>
        <dbReference type="ARBA" id="ARBA00022723"/>
    </source>
</evidence>
<dbReference type="AlphaFoldDB" id="A0A5N5FQB7"/>
<evidence type="ECO:0000256" key="11">
    <source>
        <dbReference type="ARBA" id="ARBA00023180"/>
    </source>
</evidence>
<dbReference type="GO" id="GO:0046274">
    <property type="term" value="P:lignin catabolic process"/>
    <property type="evidence" value="ECO:0007669"/>
    <property type="project" value="UniProtKB-KW"/>
</dbReference>
<feature type="signal peptide" evidence="13">
    <location>
        <begin position="1"/>
        <end position="29"/>
    </location>
</feature>
<evidence type="ECO:0000256" key="13">
    <source>
        <dbReference type="RuleBase" id="RU361119"/>
    </source>
</evidence>
<feature type="domain" description="Plastocyanin-like" evidence="17">
    <location>
        <begin position="36"/>
        <end position="149"/>
    </location>
</feature>
<gene>
    <name evidence="18" type="ORF">D8674_004447</name>
</gene>
<comment type="cofactor">
    <cofactor evidence="13">
        <name>Cu cation</name>
        <dbReference type="ChEBI" id="CHEBI:23378"/>
    </cofactor>
    <text evidence="13">Binds 4 Cu cations per monomer.</text>
</comment>
<evidence type="ECO:0000256" key="2">
    <source>
        <dbReference type="ARBA" id="ARBA00004271"/>
    </source>
</evidence>
<evidence type="ECO:0000313" key="18">
    <source>
        <dbReference type="EMBL" id="KAB2603442.1"/>
    </source>
</evidence>
<reference evidence="19" key="2">
    <citation type="submission" date="2019-10" db="EMBL/GenBank/DDBJ databases">
        <title>A de novo genome assembly of a pear dwarfing rootstock.</title>
        <authorList>
            <person name="Wang F."/>
            <person name="Wang J."/>
            <person name="Li S."/>
            <person name="Zhang Y."/>
            <person name="Fang M."/>
            <person name="Ma L."/>
            <person name="Zhao Y."/>
            <person name="Jiang S."/>
        </authorList>
    </citation>
    <scope>NUCLEOTIDE SEQUENCE [LARGE SCALE GENOMIC DNA]</scope>
</reference>
<keyword evidence="6 13" id="KW-0964">Secreted</keyword>
<dbReference type="FunFam" id="2.60.40.420:FF:000049">
    <property type="entry name" value="Laccase"/>
    <property type="match status" value="1"/>
</dbReference>
<dbReference type="Pfam" id="PF07732">
    <property type="entry name" value="Cu-oxidase_3"/>
    <property type="match status" value="1"/>
</dbReference>
<dbReference type="GO" id="GO:0048046">
    <property type="term" value="C:apoplast"/>
    <property type="evidence" value="ECO:0007669"/>
    <property type="project" value="UniProtKB-SubCell"/>
</dbReference>
<dbReference type="InterPro" id="IPR001117">
    <property type="entry name" value="Cu-oxidase_2nd"/>
</dbReference>
<dbReference type="PANTHER" id="PTHR11709:SF443">
    <property type="entry name" value="LACCASE-15"/>
    <property type="match status" value="1"/>
</dbReference>
<keyword evidence="10 13" id="KW-0186">Copper</keyword>
<dbReference type="InterPro" id="IPR034288">
    <property type="entry name" value="CuRO_1_LCC"/>
</dbReference>
<dbReference type="InterPro" id="IPR011707">
    <property type="entry name" value="Cu-oxidase-like_N"/>
</dbReference>
<keyword evidence="13" id="KW-0732">Signal</keyword>